<dbReference type="AlphaFoldDB" id="A0AAD5T972"/>
<sequence length="269" mass="28521">MADYLVVSSTESSASSSVQAVSVLEEGKYTSGAAQEPAATTVSALGVGVKRISAAVYQDRRFRKLVLQSATEFLGMFIFIFLALGNVQSAVKTNASVLATDPSLAYIQIAIGFGCGDPLTFLSYTIAQMAGATAACGTVAGIFPGDFKGANQVFSPTSVAQAFFLEVILTFGLVLTVLFLAVEKSKITFYAPMMIGVYVFVAHLIAIPYTNTSINPARSFGASIVAGIWNYHWIFWIAPLLGGAIAGVIYRGYKLIDYEKLNPGQDADA</sequence>
<accession>A0AAD5T972</accession>
<name>A0AAD5T972_9FUNG</name>
<keyword evidence="5 8" id="KW-1133">Transmembrane helix</keyword>
<dbReference type="InterPro" id="IPR000425">
    <property type="entry name" value="MIP"/>
</dbReference>
<dbReference type="InterPro" id="IPR023271">
    <property type="entry name" value="Aquaporin-like"/>
</dbReference>
<keyword evidence="3 7" id="KW-0813">Transport</keyword>
<reference evidence="9" key="1">
    <citation type="submission" date="2020-05" db="EMBL/GenBank/DDBJ databases">
        <title>Phylogenomic resolution of chytrid fungi.</title>
        <authorList>
            <person name="Stajich J.E."/>
            <person name="Amses K."/>
            <person name="Simmons R."/>
            <person name="Seto K."/>
            <person name="Myers J."/>
            <person name="Bonds A."/>
            <person name="Quandt C.A."/>
            <person name="Barry K."/>
            <person name="Liu P."/>
            <person name="Grigoriev I."/>
            <person name="Longcore J.E."/>
            <person name="James T.Y."/>
        </authorList>
    </citation>
    <scope>NUCLEOTIDE SEQUENCE</scope>
    <source>
        <strain evidence="9">JEL0513</strain>
    </source>
</reference>
<protein>
    <recommendedName>
        <fullName evidence="11">Aquaporin-like protein</fullName>
    </recommendedName>
</protein>
<evidence type="ECO:0000256" key="5">
    <source>
        <dbReference type="ARBA" id="ARBA00022989"/>
    </source>
</evidence>
<dbReference type="Gene3D" id="1.20.1080.10">
    <property type="entry name" value="Glycerol uptake facilitator protein"/>
    <property type="match status" value="2"/>
</dbReference>
<comment type="caution">
    <text evidence="9">The sequence shown here is derived from an EMBL/GenBank/DDBJ whole genome shotgun (WGS) entry which is preliminary data.</text>
</comment>
<feature type="transmembrane region" description="Helical" evidence="8">
    <location>
        <begin position="159"/>
        <end position="182"/>
    </location>
</feature>
<feature type="transmembrane region" description="Helical" evidence="8">
    <location>
        <begin position="104"/>
        <end position="122"/>
    </location>
</feature>
<evidence type="ECO:0000256" key="6">
    <source>
        <dbReference type="ARBA" id="ARBA00023136"/>
    </source>
</evidence>
<keyword evidence="6 8" id="KW-0472">Membrane</keyword>
<dbReference type="PANTHER" id="PTHR19139:SF199">
    <property type="entry name" value="MIP17260P"/>
    <property type="match status" value="1"/>
</dbReference>
<evidence type="ECO:0000256" key="1">
    <source>
        <dbReference type="ARBA" id="ARBA00004141"/>
    </source>
</evidence>
<evidence type="ECO:0000256" key="2">
    <source>
        <dbReference type="ARBA" id="ARBA00006175"/>
    </source>
</evidence>
<evidence type="ECO:0000313" key="10">
    <source>
        <dbReference type="Proteomes" id="UP001211907"/>
    </source>
</evidence>
<feature type="transmembrane region" description="Helical" evidence="8">
    <location>
        <begin position="229"/>
        <end position="250"/>
    </location>
</feature>
<evidence type="ECO:0000256" key="8">
    <source>
        <dbReference type="SAM" id="Phobius"/>
    </source>
</evidence>
<feature type="transmembrane region" description="Helical" evidence="8">
    <location>
        <begin position="65"/>
        <end position="84"/>
    </location>
</feature>
<proteinExistence type="inferred from homology"/>
<gene>
    <name evidence="9" type="ORF">HK100_012204</name>
</gene>
<evidence type="ECO:0000256" key="7">
    <source>
        <dbReference type="RuleBase" id="RU000477"/>
    </source>
</evidence>
<feature type="transmembrane region" description="Helical" evidence="8">
    <location>
        <begin position="129"/>
        <end position="147"/>
    </location>
</feature>
<comment type="subcellular location">
    <subcellularLocation>
        <location evidence="1">Membrane</location>
        <topology evidence="1">Multi-pass membrane protein</topology>
    </subcellularLocation>
</comment>
<evidence type="ECO:0000256" key="4">
    <source>
        <dbReference type="ARBA" id="ARBA00022692"/>
    </source>
</evidence>
<feature type="transmembrane region" description="Helical" evidence="8">
    <location>
        <begin position="189"/>
        <end position="209"/>
    </location>
</feature>
<dbReference type="Proteomes" id="UP001211907">
    <property type="component" value="Unassembled WGS sequence"/>
</dbReference>
<dbReference type="GO" id="GO:0015250">
    <property type="term" value="F:water channel activity"/>
    <property type="evidence" value="ECO:0007669"/>
    <property type="project" value="TreeGrafter"/>
</dbReference>
<dbReference type="SUPFAM" id="SSF81338">
    <property type="entry name" value="Aquaporin-like"/>
    <property type="match status" value="1"/>
</dbReference>
<comment type="similarity">
    <text evidence="2 7">Belongs to the MIP/aquaporin (TC 1.A.8) family.</text>
</comment>
<dbReference type="PANTHER" id="PTHR19139">
    <property type="entry name" value="AQUAPORIN TRANSPORTER"/>
    <property type="match status" value="1"/>
</dbReference>
<organism evidence="9 10">
    <name type="scientific">Physocladia obscura</name>
    <dbReference type="NCBI Taxonomy" id="109957"/>
    <lineage>
        <taxon>Eukaryota</taxon>
        <taxon>Fungi</taxon>
        <taxon>Fungi incertae sedis</taxon>
        <taxon>Chytridiomycota</taxon>
        <taxon>Chytridiomycota incertae sedis</taxon>
        <taxon>Chytridiomycetes</taxon>
        <taxon>Chytridiales</taxon>
        <taxon>Chytriomycetaceae</taxon>
        <taxon>Physocladia</taxon>
    </lineage>
</organism>
<dbReference type="InterPro" id="IPR034294">
    <property type="entry name" value="Aquaporin_transptr"/>
</dbReference>
<dbReference type="GO" id="GO:0005886">
    <property type="term" value="C:plasma membrane"/>
    <property type="evidence" value="ECO:0007669"/>
    <property type="project" value="TreeGrafter"/>
</dbReference>
<keyword evidence="4 7" id="KW-0812">Transmembrane</keyword>
<keyword evidence="10" id="KW-1185">Reference proteome</keyword>
<evidence type="ECO:0000256" key="3">
    <source>
        <dbReference type="ARBA" id="ARBA00022448"/>
    </source>
</evidence>
<dbReference type="Pfam" id="PF00230">
    <property type="entry name" value="MIP"/>
    <property type="match status" value="1"/>
</dbReference>
<evidence type="ECO:0000313" key="9">
    <source>
        <dbReference type="EMBL" id="KAJ3138808.1"/>
    </source>
</evidence>
<evidence type="ECO:0008006" key="11">
    <source>
        <dbReference type="Google" id="ProtNLM"/>
    </source>
</evidence>
<dbReference type="PRINTS" id="PR00783">
    <property type="entry name" value="MINTRINSICP"/>
</dbReference>
<dbReference type="EMBL" id="JADGJH010000085">
    <property type="protein sequence ID" value="KAJ3138808.1"/>
    <property type="molecule type" value="Genomic_DNA"/>
</dbReference>